<gene>
    <name evidence="1" type="ORF">SDC9_144551</name>
</gene>
<sequence length="64" mass="7306">MVAAIVIIEGERAEGKLPPDGWMRAAQERRDWLLELHMSDYHKLAVAVTHEILTKTRREQPGNA</sequence>
<organism evidence="1">
    <name type="scientific">bioreactor metagenome</name>
    <dbReference type="NCBI Taxonomy" id="1076179"/>
    <lineage>
        <taxon>unclassified sequences</taxon>
        <taxon>metagenomes</taxon>
        <taxon>ecological metagenomes</taxon>
    </lineage>
</organism>
<accession>A0A645E825</accession>
<dbReference type="AlphaFoldDB" id="A0A645E825"/>
<evidence type="ECO:0000313" key="1">
    <source>
        <dbReference type="EMBL" id="MPM97378.1"/>
    </source>
</evidence>
<name>A0A645E825_9ZZZZ</name>
<comment type="caution">
    <text evidence="1">The sequence shown here is derived from an EMBL/GenBank/DDBJ whole genome shotgun (WGS) entry which is preliminary data.</text>
</comment>
<reference evidence="1" key="1">
    <citation type="submission" date="2019-08" db="EMBL/GenBank/DDBJ databases">
        <authorList>
            <person name="Kucharzyk K."/>
            <person name="Murdoch R.W."/>
            <person name="Higgins S."/>
            <person name="Loffler F."/>
        </authorList>
    </citation>
    <scope>NUCLEOTIDE SEQUENCE</scope>
</reference>
<proteinExistence type="predicted"/>
<dbReference type="EMBL" id="VSSQ01043666">
    <property type="protein sequence ID" value="MPM97378.1"/>
    <property type="molecule type" value="Genomic_DNA"/>
</dbReference>
<protein>
    <submittedName>
        <fullName evidence="1">Uncharacterized protein</fullName>
    </submittedName>
</protein>